<accession>A0A9P1GPM4</accession>
<keyword evidence="1" id="KW-0812">Transmembrane</keyword>
<name>A0A9P1GPM4_9DINO</name>
<organism evidence="2">
    <name type="scientific">Cladocopium goreaui</name>
    <dbReference type="NCBI Taxonomy" id="2562237"/>
    <lineage>
        <taxon>Eukaryota</taxon>
        <taxon>Sar</taxon>
        <taxon>Alveolata</taxon>
        <taxon>Dinophyceae</taxon>
        <taxon>Suessiales</taxon>
        <taxon>Symbiodiniaceae</taxon>
        <taxon>Cladocopium</taxon>
    </lineage>
</organism>
<keyword evidence="1" id="KW-1133">Transmembrane helix</keyword>
<sequence>MARVMMKLSPRCLAACLPAVQLVAYNTAFVSGATAGAALSTGVAAHVCKESAGTAAMQVAAAFLCEGFQQVVHNKFCNWLFRCGCTWEWAGGWNKCNVRNAFGPKCPWCVARLSISWTTDCLPLVFMLLVFSEAKARRSPFWVQLLLPIFSFLLLGTLVAFCFKLASGYPYFIGGPVRGKDIMTDSNHETS</sequence>
<protein>
    <submittedName>
        <fullName evidence="2">Uncharacterized protein</fullName>
    </submittedName>
</protein>
<dbReference type="Proteomes" id="UP001152797">
    <property type="component" value="Unassembled WGS sequence"/>
</dbReference>
<evidence type="ECO:0000313" key="3">
    <source>
        <dbReference type="EMBL" id="CAL1172065.1"/>
    </source>
</evidence>
<dbReference type="OrthoDB" id="435147at2759"/>
<evidence type="ECO:0000313" key="2">
    <source>
        <dbReference type="EMBL" id="CAI4018690.1"/>
    </source>
</evidence>
<reference evidence="2" key="1">
    <citation type="submission" date="2022-10" db="EMBL/GenBank/DDBJ databases">
        <authorList>
            <person name="Chen Y."/>
            <person name="Dougan E. K."/>
            <person name="Chan C."/>
            <person name="Rhodes N."/>
            <person name="Thang M."/>
        </authorList>
    </citation>
    <scope>NUCLEOTIDE SEQUENCE</scope>
</reference>
<dbReference type="EMBL" id="CAMXCT010006709">
    <property type="protein sequence ID" value="CAI4018690.1"/>
    <property type="molecule type" value="Genomic_DNA"/>
</dbReference>
<gene>
    <name evidence="2" type="ORF">C1SCF055_LOCUS43238</name>
</gene>
<keyword evidence="4" id="KW-1185">Reference proteome</keyword>
<keyword evidence="1" id="KW-0472">Membrane</keyword>
<reference evidence="3" key="2">
    <citation type="submission" date="2024-04" db="EMBL/GenBank/DDBJ databases">
        <authorList>
            <person name="Chen Y."/>
            <person name="Shah S."/>
            <person name="Dougan E. K."/>
            <person name="Thang M."/>
            <person name="Chan C."/>
        </authorList>
    </citation>
    <scope>NUCLEOTIDE SEQUENCE [LARGE SCALE GENOMIC DNA]</scope>
</reference>
<dbReference type="EMBL" id="CAMXCT030006709">
    <property type="protein sequence ID" value="CAL4806002.1"/>
    <property type="molecule type" value="Genomic_DNA"/>
</dbReference>
<comment type="caution">
    <text evidence="2">The sequence shown here is derived from an EMBL/GenBank/DDBJ whole genome shotgun (WGS) entry which is preliminary data.</text>
</comment>
<evidence type="ECO:0000256" key="1">
    <source>
        <dbReference type="SAM" id="Phobius"/>
    </source>
</evidence>
<dbReference type="EMBL" id="CAMXCT020006709">
    <property type="protein sequence ID" value="CAL1172065.1"/>
    <property type="molecule type" value="Genomic_DNA"/>
</dbReference>
<dbReference type="AlphaFoldDB" id="A0A9P1GPM4"/>
<feature type="transmembrane region" description="Helical" evidence="1">
    <location>
        <begin position="141"/>
        <end position="163"/>
    </location>
</feature>
<evidence type="ECO:0000313" key="4">
    <source>
        <dbReference type="Proteomes" id="UP001152797"/>
    </source>
</evidence>
<proteinExistence type="predicted"/>